<dbReference type="eggNOG" id="KOG0800">
    <property type="taxonomic scope" value="Eukaryota"/>
</dbReference>
<dbReference type="InterPro" id="IPR013083">
    <property type="entry name" value="Znf_RING/FYVE/PHD"/>
</dbReference>
<evidence type="ECO:0000256" key="2">
    <source>
        <dbReference type="ARBA" id="ARBA00022771"/>
    </source>
</evidence>
<evidence type="ECO:0000256" key="1">
    <source>
        <dbReference type="ARBA" id="ARBA00022723"/>
    </source>
</evidence>
<protein>
    <recommendedName>
        <fullName evidence="5">RING-type domain-containing protein</fullName>
    </recommendedName>
</protein>
<dbReference type="GO" id="GO:0061630">
    <property type="term" value="F:ubiquitin protein ligase activity"/>
    <property type="evidence" value="ECO:0000318"/>
    <property type="project" value="GO_Central"/>
</dbReference>
<feature type="domain" description="RING-type" evidence="5">
    <location>
        <begin position="173"/>
        <end position="215"/>
    </location>
</feature>
<dbReference type="Gramene" id="ERN07721">
    <property type="protein sequence ID" value="ERN07721"/>
    <property type="gene ID" value="AMTR_s00012p00044890"/>
</dbReference>
<dbReference type="PANTHER" id="PTHR45931:SF3">
    <property type="entry name" value="RING ZINC FINGER-CONTAINING PROTEIN"/>
    <property type="match status" value="1"/>
</dbReference>
<dbReference type="InterPro" id="IPR001841">
    <property type="entry name" value="Znf_RING"/>
</dbReference>
<dbReference type="EMBL" id="KI393609">
    <property type="protein sequence ID" value="ERN07721.1"/>
    <property type="molecule type" value="Genomic_DNA"/>
</dbReference>
<dbReference type="HOGENOM" id="CLU_101534_0_0_1"/>
<proteinExistence type="predicted"/>
<dbReference type="OrthoDB" id="8062037at2759"/>
<dbReference type="SMART" id="SM00184">
    <property type="entry name" value="RING"/>
    <property type="match status" value="1"/>
</dbReference>
<evidence type="ECO:0000259" key="5">
    <source>
        <dbReference type="PROSITE" id="PS50089"/>
    </source>
</evidence>
<dbReference type="GO" id="GO:0016567">
    <property type="term" value="P:protein ubiquitination"/>
    <property type="evidence" value="ECO:0000318"/>
    <property type="project" value="GO_Central"/>
</dbReference>
<name>W1PJA0_AMBTC</name>
<organism evidence="6 7">
    <name type="scientific">Amborella trichopoda</name>
    <dbReference type="NCBI Taxonomy" id="13333"/>
    <lineage>
        <taxon>Eukaryota</taxon>
        <taxon>Viridiplantae</taxon>
        <taxon>Streptophyta</taxon>
        <taxon>Embryophyta</taxon>
        <taxon>Tracheophyta</taxon>
        <taxon>Spermatophyta</taxon>
        <taxon>Magnoliopsida</taxon>
        <taxon>Amborellales</taxon>
        <taxon>Amborellaceae</taxon>
        <taxon>Amborella</taxon>
    </lineage>
</organism>
<dbReference type="Pfam" id="PF13639">
    <property type="entry name" value="zf-RING_2"/>
    <property type="match status" value="1"/>
</dbReference>
<keyword evidence="2 4" id="KW-0863">Zinc-finger</keyword>
<reference evidence="7" key="1">
    <citation type="journal article" date="2013" name="Science">
        <title>The Amborella genome and the evolution of flowering plants.</title>
        <authorList>
            <consortium name="Amborella Genome Project"/>
        </authorList>
    </citation>
    <scope>NUCLEOTIDE SEQUENCE [LARGE SCALE GENOMIC DNA]</scope>
</reference>
<dbReference type="PROSITE" id="PS50089">
    <property type="entry name" value="ZF_RING_2"/>
    <property type="match status" value="1"/>
</dbReference>
<keyword evidence="3" id="KW-0862">Zinc</keyword>
<keyword evidence="7" id="KW-1185">Reference proteome</keyword>
<dbReference type="Gene3D" id="3.30.40.10">
    <property type="entry name" value="Zinc/RING finger domain, C3HC4 (zinc finger)"/>
    <property type="match status" value="1"/>
</dbReference>
<dbReference type="Proteomes" id="UP000017836">
    <property type="component" value="Unassembled WGS sequence"/>
</dbReference>
<dbReference type="PANTHER" id="PTHR45931">
    <property type="entry name" value="SI:CH211-59O9.10"/>
    <property type="match status" value="1"/>
</dbReference>
<evidence type="ECO:0000256" key="4">
    <source>
        <dbReference type="PROSITE-ProRule" id="PRU00175"/>
    </source>
</evidence>
<dbReference type="GO" id="GO:0008270">
    <property type="term" value="F:zinc ion binding"/>
    <property type="evidence" value="ECO:0007669"/>
    <property type="project" value="UniProtKB-KW"/>
</dbReference>
<gene>
    <name evidence="6" type="ORF">AMTR_s00012p00044890</name>
</gene>
<accession>W1PJA0</accession>
<sequence length="221" mass="25089">MSFSFLTLLPNQSTPAWTDVRLKLTLTCYPPRENTHHLLIKLIIRLRVGMKERRCFMISTAQNMPTTLEDAISLMDKELKQVDLVIPNLGKITAAYMFGAAEALRANPNGPQEKMTFTNLLKVNDEAGDLEPEILENFVSEIRNKVEISLRPQVSLVESFKLVVATNTKEDVCVICMSELSNGTSNIREMPCLHQYHEDCIYKWLGCNQSCPICRYSLCSK</sequence>
<dbReference type="SUPFAM" id="SSF57850">
    <property type="entry name" value="RING/U-box"/>
    <property type="match status" value="1"/>
</dbReference>
<evidence type="ECO:0000313" key="6">
    <source>
        <dbReference type="EMBL" id="ERN07721.1"/>
    </source>
</evidence>
<keyword evidence="1" id="KW-0479">Metal-binding</keyword>
<dbReference type="InterPro" id="IPR051834">
    <property type="entry name" value="RING_finger_E3_ligase"/>
</dbReference>
<dbReference type="GO" id="GO:0005737">
    <property type="term" value="C:cytoplasm"/>
    <property type="evidence" value="ECO:0000318"/>
    <property type="project" value="GO_Central"/>
</dbReference>
<dbReference type="AlphaFoldDB" id="W1PJA0"/>
<evidence type="ECO:0000256" key="3">
    <source>
        <dbReference type="ARBA" id="ARBA00022833"/>
    </source>
</evidence>
<evidence type="ECO:0000313" key="7">
    <source>
        <dbReference type="Proteomes" id="UP000017836"/>
    </source>
</evidence>